<comment type="caution">
    <text evidence="5">The sequence shown here is derived from an EMBL/GenBank/DDBJ whole genome shotgun (WGS) entry which is preliminary data.</text>
</comment>
<keyword evidence="6" id="KW-1185">Reference proteome</keyword>
<sequence>MTDSRAPGATESGRDDELDEFDLAIVAVLRDDPRAAVSTIATRVGATRVAVQQRIALLVGSGRLRVFGLVDPASLGRPVLVKATVVVEHSLHSIVTALAGFGNVHWIVTLRSVGQFVITLSAANPTEAALFVEQNIQQRPGVVRADVEMITAVFLPETMGRRSEPWLGVNSPTTFSETDRAIIDAFRDDGRVSFTRLAAITGLTTPAARQRALRLLESKTIRLQVHVLPSALGLVSRAEAYLRVTGETTRLAEAIAALPGVYYVSRVLGRSEIHAEFCARSDAELLDSVRQLHAFPAISSWELHSFDTVVHESPAWA</sequence>
<dbReference type="SMART" id="SM00344">
    <property type="entry name" value="HTH_ASNC"/>
    <property type="match status" value="2"/>
</dbReference>
<dbReference type="Proteomes" id="UP001500929">
    <property type="component" value="Unassembled WGS sequence"/>
</dbReference>
<gene>
    <name evidence="5" type="ORF">GCM10009851_11570</name>
</gene>
<dbReference type="RefSeq" id="WP_259478664.1">
    <property type="nucleotide sequence ID" value="NZ_BAAAQY010000003.1"/>
</dbReference>
<evidence type="ECO:0000313" key="5">
    <source>
        <dbReference type="EMBL" id="GAA2228784.1"/>
    </source>
</evidence>
<dbReference type="Gene3D" id="1.10.10.10">
    <property type="entry name" value="Winged helix-like DNA-binding domain superfamily/Winged helix DNA-binding domain"/>
    <property type="match status" value="2"/>
</dbReference>
<evidence type="ECO:0000313" key="6">
    <source>
        <dbReference type="Proteomes" id="UP001500929"/>
    </source>
</evidence>
<dbReference type="InterPro" id="IPR000485">
    <property type="entry name" value="AsnC-type_HTH_dom"/>
</dbReference>
<dbReference type="PRINTS" id="PR00033">
    <property type="entry name" value="HTHASNC"/>
</dbReference>
<dbReference type="InterPro" id="IPR036388">
    <property type="entry name" value="WH-like_DNA-bd_sf"/>
</dbReference>
<dbReference type="InterPro" id="IPR036390">
    <property type="entry name" value="WH_DNA-bd_sf"/>
</dbReference>
<dbReference type="Pfam" id="PF13404">
    <property type="entry name" value="HTH_AsnC-type"/>
    <property type="match status" value="2"/>
</dbReference>
<feature type="domain" description="HTH asnC-type" evidence="4">
    <location>
        <begin position="18"/>
        <end position="78"/>
    </location>
</feature>
<dbReference type="EMBL" id="BAAAQY010000003">
    <property type="protein sequence ID" value="GAA2228784.1"/>
    <property type="molecule type" value="Genomic_DNA"/>
</dbReference>
<dbReference type="PANTHER" id="PTHR30154:SF34">
    <property type="entry name" value="TRANSCRIPTIONAL REGULATOR AZLB"/>
    <property type="match status" value="1"/>
</dbReference>
<dbReference type="PANTHER" id="PTHR30154">
    <property type="entry name" value="LEUCINE-RESPONSIVE REGULATORY PROTEIN"/>
    <property type="match status" value="1"/>
</dbReference>
<reference evidence="5 6" key="1">
    <citation type="journal article" date="2019" name="Int. J. Syst. Evol. Microbiol.">
        <title>The Global Catalogue of Microorganisms (GCM) 10K type strain sequencing project: providing services to taxonomists for standard genome sequencing and annotation.</title>
        <authorList>
            <consortium name="The Broad Institute Genomics Platform"/>
            <consortium name="The Broad Institute Genome Sequencing Center for Infectious Disease"/>
            <person name="Wu L."/>
            <person name="Ma J."/>
        </authorList>
    </citation>
    <scope>NUCLEOTIDE SEQUENCE [LARGE SCALE GENOMIC DNA]</scope>
    <source>
        <strain evidence="5 6">JCM 16117</strain>
    </source>
</reference>
<dbReference type="PROSITE" id="PS50956">
    <property type="entry name" value="HTH_ASNC_2"/>
    <property type="match status" value="1"/>
</dbReference>
<organism evidence="5 6">
    <name type="scientific">Herbiconiux moechotypicola</name>
    <dbReference type="NCBI Taxonomy" id="637393"/>
    <lineage>
        <taxon>Bacteria</taxon>
        <taxon>Bacillati</taxon>
        <taxon>Actinomycetota</taxon>
        <taxon>Actinomycetes</taxon>
        <taxon>Micrococcales</taxon>
        <taxon>Microbacteriaceae</taxon>
        <taxon>Herbiconiux</taxon>
    </lineage>
</organism>
<evidence type="ECO:0000259" key="4">
    <source>
        <dbReference type="PROSITE" id="PS50956"/>
    </source>
</evidence>
<keyword evidence="2" id="KW-0238">DNA-binding</keyword>
<proteinExistence type="predicted"/>
<keyword evidence="3" id="KW-0804">Transcription</keyword>
<evidence type="ECO:0000256" key="1">
    <source>
        <dbReference type="ARBA" id="ARBA00023015"/>
    </source>
</evidence>
<protein>
    <submittedName>
        <fullName evidence="5">Lrp/AsnC family transcriptional regulator</fullName>
    </submittedName>
</protein>
<dbReference type="InterPro" id="IPR019888">
    <property type="entry name" value="Tscrpt_reg_AsnC-like"/>
</dbReference>
<name>A0ABN3DEH1_9MICO</name>
<accession>A0ABN3DEH1</accession>
<evidence type="ECO:0000256" key="3">
    <source>
        <dbReference type="ARBA" id="ARBA00023163"/>
    </source>
</evidence>
<evidence type="ECO:0000256" key="2">
    <source>
        <dbReference type="ARBA" id="ARBA00023125"/>
    </source>
</evidence>
<dbReference type="SUPFAM" id="SSF46785">
    <property type="entry name" value="Winged helix' DNA-binding domain"/>
    <property type="match status" value="2"/>
</dbReference>
<keyword evidence="1" id="KW-0805">Transcription regulation</keyword>